<dbReference type="FunCoup" id="Q54E66">
    <property type="interactions" value="16"/>
</dbReference>
<evidence type="ECO:0000256" key="4">
    <source>
        <dbReference type="ARBA" id="ARBA00022989"/>
    </source>
</evidence>
<dbReference type="GO" id="GO:0016020">
    <property type="term" value="C:membrane"/>
    <property type="evidence" value="ECO:0000318"/>
    <property type="project" value="GO_Central"/>
</dbReference>
<keyword evidence="2" id="KW-1003">Cell membrane</keyword>
<evidence type="ECO:0000313" key="10">
    <source>
        <dbReference type="Proteomes" id="UP000002195"/>
    </source>
</evidence>
<dbReference type="InterPro" id="IPR032816">
    <property type="entry name" value="VTT_dom"/>
</dbReference>
<feature type="transmembrane region" description="Helical" evidence="7">
    <location>
        <begin position="353"/>
        <end position="374"/>
    </location>
</feature>
<name>Q54E66_DICDI</name>
<dbReference type="PaxDb" id="44689-DDB0184028"/>
<dbReference type="eggNOG" id="KOG3140">
    <property type="taxonomic scope" value="Eukaryota"/>
</dbReference>
<dbReference type="dictyBase" id="DDB_G0291718"/>
<dbReference type="GeneID" id="8628326"/>
<sequence>MVQPTTTAAATTTTTATTDYIENDDSIISQSQSSFVSSVSSTPTWTFSVTNQQNSNNNNNNNLSNNKNNNIPIIASTRKIEIVDNFENKDKEKEDNQYDDDNDNDNDDDNKESIEISEKNIKVEKIALSKKIINGLKYCGKRVIRFKPLTWVKIFILICMITLICVVVFKFKLQDHFKEYLKNLQDYVDKEKHGYLIGGFIYMGAFMCLIIFLIPVTIPTVLGGAIFGFWYTLLFVWTASMVGGCISFLIGRFLLRGSISRMVAKSKRMTAVDQAVAQESFKIVLLLRFTPIVPESILNYALSVAKISVARYLICTAIGLLPGTSFFIYLGAVVIGSIPKFEKDGLDLGKGTIVLYAISGALMLINMIIISVVVKKAVQKKLKEQETINEEKDKRKEKRKQERKQKRSNNNTINNDDEDDEDDEDQDEEESIGDDNTPLLGKDSSDNLENQSFFSKLKRFISKI</sequence>
<dbReference type="Proteomes" id="UP000002195">
    <property type="component" value="Unassembled WGS sequence"/>
</dbReference>
<dbReference type="PhylomeDB" id="Q54E66"/>
<feature type="transmembrane region" description="Helical" evidence="7">
    <location>
        <begin position="151"/>
        <end position="173"/>
    </location>
</feature>
<dbReference type="KEGG" id="ddi:DDB_G0291718"/>
<comment type="caution">
    <text evidence="9">The sequence shown here is derived from an EMBL/GenBank/DDBJ whole genome shotgun (WGS) entry which is preliminary data.</text>
</comment>
<evidence type="ECO:0000256" key="7">
    <source>
        <dbReference type="SAM" id="Phobius"/>
    </source>
</evidence>
<keyword evidence="5 7" id="KW-0472">Membrane</keyword>
<feature type="transmembrane region" description="Helical" evidence="7">
    <location>
        <begin position="230"/>
        <end position="255"/>
    </location>
</feature>
<evidence type="ECO:0000259" key="8">
    <source>
        <dbReference type="Pfam" id="PF09335"/>
    </source>
</evidence>
<dbReference type="EMBL" id="AAFI02000182">
    <property type="protein sequence ID" value="EAL61555.1"/>
    <property type="molecule type" value="Genomic_DNA"/>
</dbReference>
<evidence type="ECO:0000256" key="6">
    <source>
        <dbReference type="SAM" id="MobiDB-lite"/>
    </source>
</evidence>
<feature type="region of interest" description="Disordered" evidence="6">
    <location>
        <begin position="88"/>
        <end position="113"/>
    </location>
</feature>
<dbReference type="RefSeq" id="XP_629996.1">
    <property type="nucleotide sequence ID" value="XM_629994.1"/>
</dbReference>
<evidence type="ECO:0000256" key="5">
    <source>
        <dbReference type="ARBA" id="ARBA00023136"/>
    </source>
</evidence>
<feature type="compositionally biased region" description="Acidic residues" evidence="6">
    <location>
        <begin position="97"/>
        <end position="110"/>
    </location>
</feature>
<dbReference type="HOGENOM" id="CLU_589786_0_0_1"/>
<feature type="compositionally biased region" description="Low complexity" evidence="6">
    <location>
        <begin position="51"/>
        <end position="69"/>
    </location>
</feature>
<feature type="region of interest" description="Disordered" evidence="6">
    <location>
        <begin position="50"/>
        <end position="69"/>
    </location>
</feature>
<accession>Q54E66</accession>
<keyword evidence="3 7" id="KW-0812">Transmembrane</keyword>
<evidence type="ECO:0000256" key="2">
    <source>
        <dbReference type="ARBA" id="ARBA00022475"/>
    </source>
</evidence>
<keyword evidence="10" id="KW-1185">Reference proteome</keyword>
<evidence type="ECO:0000313" key="9">
    <source>
        <dbReference type="EMBL" id="EAL61555.1"/>
    </source>
</evidence>
<dbReference type="GO" id="GO:0005886">
    <property type="term" value="C:plasma membrane"/>
    <property type="evidence" value="ECO:0007669"/>
    <property type="project" value="UniProtKB-SubCell"/>
</dbReference>
<gene>
    <name evidence="9" type="ORF">DDB_G0291718</name>
</gene>
<organism evidence="9 10">
    <name type="scientific">Dictyostelium discoideum</name>
    <name type="common">Social amoeba</name>
    <dbReference type="NCBI Taxonomy" id="44689"/>
    <lineage>
        <taxon>Eukaryota</taxon>
        <taxon>Amoebozoa</taxon>
        <taxon>Evosea</taxon>
        <taxon>Eumycetozoa</taxon>
        <taxon>Dictyostelia</taxon>
        <taxon>Dictyosteliales</taxon>
        <taxon>Dictyosteliaceae</taxon>
        <taxon>Dictyostelium</taxon>
    </lineage>
</organism>
<dbReference type="PANTHER" id="PTHR12677">
    <property type="entry name" value="GOLGI APPARATUS MEMBRANE PROTEIN TVP38-RELATED"/>
    <property type="match status" value="1"/>
</dbReference>
<dbReference type="InParanoid" id="Q54E66"/>
<comment type="subcellular location">
    <subcellularLocation>
        <location evidence="1">Cell membrane</location>
        <topology evidence="1">Multi-pass membrane protein</topology>
    </subcellularLocation>
</comment>
<proteinExistence type="predicted"/>
<dbReference type="PANTHER" id="PTHR12677:SF9">
    <property type="entry name" value="GOLGI APPARATUS MEMBRANE PROTEIN TVP38"/>
    <property type="match status" value="1"/>
</dbReference>
<dbReference type="InterPro" id="IPR015414">
    <property type="entry name" value="TMEM64"/>
</dbReference>
<reference evidence="9 10" key="1">
    <citation type="journal article" date="2005" name="Nature">
        <title>The genome of the social amoeba Dictyostelium discoideum.</title>
        <authorList>
            <consortium name="The Dictyostelium discoideum Sequencing Consortium"/>
            <person name="Eichinger L."/>
            <person name="Pachebat J.A."/>
            <person name="Glockner G."/>
            <person name="Rajandream M.A."/>
            <person name="Sucgang R."/>
            <person name="Berriman M."/>
            <person name="Song J."/>
            <person name="Olsen R."/>
            <person name="Szafranski K."/>
            <person name="Xu Q."/>
            <person name="Tunggal B."/>
            <person name="Kummerfeld S."/>
            <person name="Madera M."/>
            <person name="Konfortov B.A."/>
            <person name="Rivero F."/>
            <person name="Bankier A.T."/>
            <person name="Lehmann R."/>
            <person name="Hamlin N."/>
            <person name="Davies R."/>
            <person name="Gaudet P."/>
            <person name="Fey P."/>
            <person name="Pilcher K."/>
            <person name="Chen G."/>
            <person name="Saunders D."/>
            <person name="Sodergren E."/>
            <person name="Davis P."/>
            <person name="Kerhornou A."/>
            <person name="Nie X."/>
            <person name="Hall N."/>
            <person name="Anjard C."/>
            <person name="Hemphill L."/>
            <person name="Bason N."/>
            <person name="Farbrother P."/>
            <person name="Desany B."/>
            <person name="Just E."/>
            <person name="Morio T."/>
            <person name="Rost R."/>
            <person name="Churcher C."/>
            <person name="Cooper J."/>
            <person name="Haydock S."/>
            <person name="van Driessche N."/>
            <person name="Cronin A."/>
            <person name="Goodhead I."/>
            <person name="Muzny D."/>
            <person name="Mourier T."/>
            <person name="Pain A."/>
            <person name="Lu M."/>
            <person name="Harper D."/>
            <person name="Lindsay R."/>
            <person name="Hauser H."/>
            <person name="James K."/>
            <person name="Quiles M."/>
            <person name="Madan Babu M."/>
            <person name="Saito T."/>
            <person name="Buchrieser C."/>
            <person name="Wardroper A."/>
            <person name="Felder M."/>
            <person name="Thangavelu M."/>
            <person name="Johnson D."/>
            <person name="Knights A."/>
            <person name="Loulseged H."/>
            <person name="Mungall K."/>
            <person name="Oliver K."/>
            <person name="Price C."/>
            <person name="Quail M.A."/>
            <person name="Urushihara H."/>
            <person name="Hernandez J."/>
            <person name="Rabbinowitsch E."/>
            <person name="Steffen D."/>
            <person name="Sanders M."/>
            <person name="Ma J."/>
            <person name="Kohara Y."/>
            <person name="Sharp S."/>
            <person name="Simmonds M."/>
            <person name="Spiegler S."/>
            <person name="Tivey A."/>
            <person name="Sugano S."/>
            <person name="White B."/>
            <person name="Walker D."/>
            <person name="Woodward J."/>
            <person name="Winckler T."/>
            <person name="Tanaka Y."/>
            <person name="Shaulsky G."/>
            <person name="Schleicher M."/>
            <person name="Weinstock G."/>
            <person name="Rosenthal A."/>
            <person name="Cox E.C."/>
            <person name="Chisholm R.L."/>
            <person name="Gibbs R."/>
            <person name="Loomis W.F."/>
            <person name="Platzer M."/>
            <person name="Kay R.R."/>
            <person name="Williams J."/>
            <person name="Dear P.H."/>
            <person name="Noegel A.A."/>
            <person name="Barrell B."/>
            <person name="Kuspa A."/>
        </authorList>
    </citation>
    <scope>NUCLEOTIDE SEQUENCE [LARGE SCALE GENOMIC DNA]</scope>
    <source>
        <strain evidence="9 10">AX4</strain>
    </source>
</reference>
<dbReference type="VEuPathDB" id="AmoebaDB:DDB_G0291718"/>
<feature type="region of interest" description="Disordered" evidence="6">
    <location>
        <begin position="388"/>
        <end position="448"/>
    </location>
</feature>
<keyword evidence="4 7" id="KW-1133">Transmembrane helix</keyword>
<feature type="transmembrane region" description="Helical" evidence="7">
    <location>
        <begin position="194"/>
        <end position="218"/>
    </location>
</feature>
<dbReference type="AlphaFoldDB" id="Q54E66"/>
<dbReference type="Pfam" id="PF09335">
    <property type="entry name" value="VTT_dom"/>
    <property type="match status" value="1"/>
</dbReference>
<feature type="transmembrane region" description="Helical" evidence="7">
    <location>
        <begin position="312"/>
        <end position="338"/>
    </location>
</feature>
<feature type="compositionally biased region" description="Acidic residues" evidence="6">
    <location>
        <begin position="415"/>
        <end position="433"/>
    </location>
</feature>
<protein>
    <recommendedName>
        <fullName evidence="8">VTT domain-containing protein</fullName>
    </recommendedName>
</protein>
<evidence type="ECO:0000256" key="1">
    <source>
        <dbReference type="ARBA" id="ARBA00004651"/>
    </source>
</evidence>
<evidence type="ECO:0000256" key="3">
    <source>
        <dbReference type="ARBA" id="ARBA00022692"/>
    </source>
</evidence>
<dbReference type="OMA" id="RYLICTA"/>
<feature type="domain" description="VTT" evidence="8">
    <location>
        <begin position="214"/>
        <end position="332"/>
    </location>
</feature>
<feature type="compositionally biased region" description="Basic residues" evidence="6">
    <location>
        <begin position="395"/>
        <end position="407"/>
    </location>
</feature>